<dbReference type="Gene3D" id="3.90.550.10">
    <property type="entry name" value="Spore Coat Polysaccharide Biosynthesis Protein SpsA, Chain A"/>
    <property type="match status" value="1"/>
</dbReference>
<dbReference type="CDD" id="cd02508">
    <property type="entry name" value="ADP_Glucose_PP"/>
    <property type="match status" value="1"/>
</dbReference>
<keyword evidence="6 9" id="KW-0067">ATP-binding</keyword>
<dbReference type="PANTHER" id="PTHR43523:SF2">
    <property type="entry name" value="GLUCOSE-1-PHOSPHATE ADENYLYLTRANSFERASE"/>
    <property type="match status" value="1"/>
</dbReference>
<evidence type="ECO:0000256" key="5">
    <source>
        <dbReference type="ARBA" id="ARBA00022741"/>
    </source>
</evidence>
<dbReference type="InterPro" id="IPR011004">
    <property type="entry name" value="Trimer_LpxA-like_sf"/>
</dbReference>
<reference evidence="13" key="1">
    <citation type="journal article" date="2019" name="Int. J. Syst. Evol. Microbiol.">
        <title>The Global Catalogue of Microorganisms (GCM) 10K type strain sequencing project: providing services to taxonomists for standard genome sequencing and annotation.</title>
        <authorList>
            <consortium name="The Broad Institute Genomics Platform"/>
            <consortium name="The Broad Institute Genome Sequencing Center for Infectious Disease"/>
            <person name="Wu L."/>
            <person name="Ma J."/>
        </authorList>
    </citation>
    <scope>NUCLEOTIDE SEQUENCE [LARGE SCALE GENOMIC DNA]</scope>
    <source>
        <strain evidence="13">JCM 32148</strain>
    </source>
</reference>
<evidence type="ECO:0000313" key="13">
    <source>
        <dbReference type="Proteomes" id="UP001597053"/>
    </source>
</evidence>
<keyword evidence="2 9" id="KW-0321">Glycogen metabolism</keyword>
<gene>
    <name evidence="9 12" type="primary">glgC</name>
    <name evidence="12" type="ORF">ACFQZ8_11470</name>
</gene>
<sequence length="410" mass="45398">MAAKVLAIVLAGGEGKRLMPLTADRAKPAVPFGGMYRMVDFVLSNLANAGYLKIVVLTQYKSHSLDRHITKTWRMSTLLGNYVTPVPAQQRRGPWWFAGSADAIYQSFNLINDEQPDYVIVFGADHIYRMDPRQMVEDHIASGAGVTVAGIRQPLSTADQFGVIEVGEDGRRIRAFREKPTDAVGLPDAPDQIYASMGNYVFTTKALCEAVERDAEDKTSKHDMGGSIIPMLVERGEANVYDFRDNEVPGSTDRDRGYWRDVGTLDSFYDAHMDLINVHPVFNLYNFDWPIYTEQPPYPPAKFVHQWGERVGRAVGSLVSPGAVISGSLVENSVVSPKVRVHSWAHVDGAVLMEGVEIGRHAVVRRAILDKNVFVPEGAEIGVDLEKDRQRYVVSDNGVVVIGKGQRVEP</sequence>
<feature type="domain" description="Glucose-1-phosphate adenylyltransferase/Bifunctional protein GlmU-like C-terminal hexapeptide" evidence="11">
    <location>
        <begin position="299"/>
        <end position="402"/>
    </location>
</feature>
<comment type="subunit">
    <text evidence="9">Homotetramer.</text>
</comment>
<dbReference type="SUPFAM" id="SSF53448">
    <property type="entry name" value="Nucleotide-diphospho-sugar transferases"/>
    <property type="match status" value="1"/>
</dbReference>
<evidence type="ECO:0000256" key="1">
    <source>
        <dbReference type="ARBA" id="ARBA00010443"/>
    </source>
</evidence>
<feature type="site" description="Could play a key role in the communication between the regulatory and the substrate sites" evidence="9">
    <location>
        <position position="59"/>
    </location>
</feature>
<feature type="binding site" evidence="9">
    <location>
        <position position="162"/>
    </location>
    <ligand>
        <name>alpha-D-glucose 1-phosphate</name>
        <dbReference type="ChEBI" id="CHEBI:58601"/>
    </ligand>
</feature>
<dbReference type="CDD" id="cd04651">
    <property type="entry name" value="LbH_G1P_AT_C"/>
    <property type="match status" value="1"/>
</dbReference>
<dbReference type="NCBIfam" id="NF001947">
    <property type="entry name" value="PRK00725.1"/>
    <property type="match status" value="1"/>
</dbReference>
<dbReference type="Gene3D" id="2.160.10.10">
    <property type="entry name" value="Hexapeptide repeat proteins"/>
    <property type="match status" value="1"/>
</dbReference>
<keyword evidence="8 9" id="KW-0119">Carbohydrate metabolism</keyword>
<dbReference type="EC" id="2.7.7.27" evidence="9"/>
<dbReference type="Pfam" id="PF00483">
    <property type="entry name" value="NTP_transferase"/>
    <property type="match status" value="1"/>
</dbReference>
<dbReference type="InterPro" id="IPR005836">
    <property type="entry name" value="ADP_Glu_pyroP_CS"/>
</dbReference>
<keyword evidence="4 9" id="KW-0548">Nucleotidyltransferase</keyword>
<evidence type="ECO:0000256" key="9">
    <source>
        <dbReference type="HAMAP-Rule" id="MF_00624"/>
    </source>
</evidence>
<comment type="pathway">
    <text evidence="9">Glycan biosynthesis; glycogen biosynthesis.</text>
</comment>
<comment type="function">
    <text evidence="9">Involved in the biosynthesis of ADP-glucose, a building block required for the elongation reactions to produce glycogen. Catalyzes the reaction between ATP and alpha-D-glucose 1-phosphate (G1P) to produce pyrophosphate and ADP-Glc.</text>
</comment>
<dbReference type="PROSITE" id="PS00810">
    <property type="entry name" value="ADP_GLC_PYROPHOSPH_3"/>
    <property type="match status" value="1"/>
</dbReference>
<accession>A0ABW3A0S5</accession>
<dbReference type="GO" id="GO:0008878">
    <property type="term" value="F:glucose-1-phosphate adenylyltransferase activity"/>
    <property type="evidence" value="ECO:0007669"/>
    <property type="project" value="UniProtKB-EC"/>
</dbReference>
<dbReference type="Proteomes" id="UP001597053">
    <property type="component" value="Unassembled WGS sequence"/>
</dbReference>
<keyword evidence="7 9" id="KW-0320">Glycogen biosynthesis</keyword>
<dbReference type="HAMAP" id="MF_00624">
    <property type="entry name" value="GlgC"/>
    <property type="match status" value="1"/>
</dbReference>
<dbReference type="InterPro" id="IPR029044">
    <property type="entry name" value="Nucleotide-diphossugar_trans"/>
</dbReference>
<dbReference type="NCBIfam" id="TIGR02091">
    <property type="entry name" value="glgC"/>
    <property type="match status" value="1"/>
</dbReference>
<keyword evidence="13" id="KW-1185">Reference proteome</keyword>
<dbReference type="PROSITE" id="PS00808">
    <property type="entry name" value="ADP_GLC_PYROPHOSPH_1"/>
    <property type="match status" value="1"/>
</dbReference>
<feature type="domain" description="Nucleotidyl transferase" evidence="10">
    <location>
        <begin position="7"/>
        <end position="275"/>
    </location>
</feature>
<dbReference type="Pfam" id="PF24894">
    <property type="entry name" value="Hexapep_GlmU"/>
    <property type="match status" value="1"/>
</dbReference>
<dbReference type="InterPro" id="IPR011831">
    <property type="entry name" value="ADP-Glc_PPase"/>
</dbReference>
<evidence type="ECO:0000256" key="4">
    <source>
        <dbReference type="ARBA" id="ARBA00022695"/>
    </source>
</evidence>
<evidence type="ECO:0000256" key="3">
    <source>
        <dbReference type="ARBA" id="ARBA00022679"/>
    </source>
</evidence>
<feature type="binding site" evidence="9">
    <location>
        <position position="196"/>
    </location>
    <ligand>
        <name>alpha-D-glucose 1-phosphate</name>
        <dbReference type="ChEBI" id="CHEBI:58601"/>
    </ligand>
</feature>
<comment type="similarity">
    <text evidence="1 9">Belongs to the bacterial/plant glucose-1-phosphate adenylyltransferase family.</text>
</comment>
<comment type="catalytic activity">
    <reaction evidence="9">
        <text>alpha-D-glucose 1-phosphate + ATP + H(+) = ADP-alpha-D-glucose + diphosphate</text>
        <dbReference type="Rhea" id="RHEA:12120"/>
        <dbReference type="ChEBI" id="CHEBI:15378"/>
        <dbReference type="ChEBI" id="CHEBI:30616"/>
        <dbReference type="ChEBI" id="CHEBI:33019"/>
        <dbReference type="ChEBI" id="CHEBI:57498"/>
        <dbReference type="ChEBI" id="CHEBI:58601"/>
        <dbReference type="EC" id="2.7.7.27"/>
    </reaction>
</comment>
<evidence type="ECO:0000259" key="10">
    <source>
        <dbReference type="Pfam" id="PF00483"/>
    </source>
</evidence>
<dbReference type="NCBIfam" id="NF002023">
    <property type="entry name" value="PRK00844.1"/>
    <property type="match status" value="1"/>
</dbReference>
<organism evidence="12 13">
    <name type="scientific">Micromonospora azadirachtae</name>
    <dbReference type="NCBI Taxonomy" id="1970735"/>
    <lineage>
        <taxon>Bacteria</taxon>
        <taxon>Bacillati</taxon>
        <taxon>Actinomycetota</taxon>
        <taxon>Actinomycetes</taxon>
        <taxon>Micromonosporales</taxon>
        <taxon>Micromonosporaceae</taxon>
        <taxon>Micromonospora</taxon>
    </lineage>
</organism>
<dbReference type="EMBL" id="JBHTHM010000446">
    <property type="protein sequence ID" value="MFD0784530.1"/>
    <property type="molecule type" value="Genomic_DNA"/>
</dbReference>
<dbReference type="PROSITE" id="PS00809">
    <property type="entry name" value="ADP_GLC_PYROPHOSPH_2"/>
    <property type="match status" value="1"/>
</dbReference>
<name>A0ABW3A0S5_9ACTN</name>
<dbReference type="InterPro" id="IPR023049">
    <property type="entry name" value="GlgC_bac"/>
</dbReference>
<evidence type="ECO:0000256" key="2">
    <source>
        <dbReference type="ARBA" id="ARBA00022600"/>
    </source>
</evidence>
<dbReference type="PANTHER" id="PTHR43523">
    <property type="entry name" value="GLUCOSE-1-PHOSPHATE ADENYLYLTRANSFERASE-RELATED"/>
    <property type="match status" value="1"/>
</dbReference>
<comment type="caution">
    <text evidence="12">The sequence shown here is derived from an EMBL/GenBank/DDBJ whole genome shotgun (WGS) entry which is preliminary data.</text>
</comment>
<evidence type="ECO:0000256" key="6">
    <source>
        <dbReference type="ARBA" id="ARBA00022840"/>
    </source>
</evidence>
<protein>
    <recommendedName>
        <fullName evidence="9">Glucose-1-phosphate adenylyltransferase</fullName>
        <ecNumber evidence="9">2.7.7.27</ecNumber>
    </recommendedName>
    <alternativeName>
        <fullName evidence="9">ADP-glucose pyrophosphorylase</fullName>
        <shortName evidence="9">ADPGlc PPase</shortName>
    </alternativeName>
    <alternativeName>
        <fullName evidence="9">ADP-glucose synthase</fullName>
    </alternativeName>
</protein>
<dbReference type="SUPFAM" id="SSF51161">
    <property type="entry name" value="Trimeric LpxA-like enzymes"/>
    <property type="match status" value="1"/>
</dbReference>
<comment type="caution">
    <text evidence="9">Lacks conserved residue(s) required for the propagation of feature annotation.</text>
</comment>
<evidence type="ECO:0000259" key="11">
    <source>
        <dbReference type="Pfam" id="PF24894"/>
    </source>
</evidence>
<evidence type="ECO:0000256" key="8">
    <source>
        <dbReference type="ARBA" id="ARBA00023277"/>
    </source>
</evidence>
<evidence type="ECO:0000313" key="12">
    <source>
        <dbReference type="EMBL" id="MFD0784530.1"/>
    </source>
</evidence>
<evidence type="ECO:0000256" key="7">
    <source>
        <dbReference type="ARBA" id="ARBA00023056"/>
    </source>
</evidence>
<keyword evidence="5 9" id="KW-0547">Nucleotide-binding</keyword>
<feature type="site" description="Could play a key role in the communication between the regulatory and the substrate sites" evidence="9">
    <location>
        <position position="96"/>
    </location>
</feature>
<keyword evidence="3 9" id="KW-0808">Transferase</keyword>
<dbReference type="InterPro" id="IPR005835">
    <property type="entry name" value="NTP_transferase_dom"/>
</dbReference>
<feature type="binding site" evidence="9">
    <location>
        <begin position="178"/>
        <end position="179"/>
    </location>
    <ligand>
        <name>alpha-D-glucose 1-phosphate</name>
        <dbReference type="ChEBI" id="CHEBI:58601"/>
    </ligand>
</feature>
<dbReference type="InterPro" id="IPR056818">
    <property type="entry name" value="GlmU/GlgC-like_hexapep"/>
</dbReference>
<proteinExistence type="inferred from homology"/>